<evidence type="ECO:0000313" key="4">
    <source>
        <dbReference type="EnsemblMetazoa" id="CJA11557b.1"/>
    </source>
</evidence>
<proteinExistence type="inferred from homology"/>
<keyword evidence="2" id="KW-0143">Chaperone</keyword>
<dbReference type="InterPro" id="IPR036869">
    <property type="entry name" value="J_dom_sf"/>
</dbReference>
<evidence type="ECO:0000259" key="3">
    <source>
        <dbReference type="PROSITE" id="PS50076"/>
    </source>
</evidence>
<dbReference type="Gene3D" id="1.20.1280.20">
    <property type="entry name" value="HscB, C-terminal domain"/>
    <property type="match status" value="1"/>
</dbReference>
<dbReference type="PROSITE" id="PS50076">
    <property type="entry name" value="DNAJ_2"/>
    <property type="match status" value="1"/>
</dbReference>
<protein>
    <submittedName>
        <fullName evidence="4">J domain-containing protein</fullName>
    </submittedName>
</protein>
<dbReference type="GO" id="GO:0051087">
    <property type="term" value="F:protein-folding chaperone binding"/>
    <property type="evidence" value="ECO:0007669"/>
    <property type="project" value="InterPro"/>
</dbReference>
<dbReference type="SMART" id="SM00271">
    <property type="entry name" value="DnaJ"/>
    <property type="match status" value="1"/>
</dbReference>
<keyword evidence="5" id="KW-1185">Reference proteome</keyword>
<dbReference type="InterPro" id="IPR009073">
    <property type="entry name" value="HscB_oligo_C"/>
</dbReference>
<dbReference type="InterPro" id="IPR001623">
    <property type="entry name" value="DnaJ_domain"/>
</dbReference>
<dbReference type="GO" id="GO:0044571">
    <property type="term" value="P:[2Fe-2S] cluster assembly"/>
    <property type="evidence" value="ECO:0007669"/>
    <property type="project" value="InterPro"/>
</dbReference>
<dbReference type="CDD" id="cd06257">
    <property type="entry name" value="DnaJ"/>
    <property type="match status" value="1"/>
</dbReference>
<reference evidence="4" key="2">
    <citation type="submission" date="2022-06" db="UniProtKB">
        <authorList>
            <consortium name="EnsemblMetazoa"/>
        </authorList>
    </citation>
    <scope>IDENTIFICATION</scope>
    <source>
        <strain evidence="4">DF5081</strain>
    </source>
</reference>
<dbReference type="InterPro" id="IPR036386">
    <property type="entry name" value="HscB_C_sf"/>
</dbReference>
<dbReference type="SUPFAM" id="SSF47144">
    <property type="entry name" value="HSC20 (HSCB), C-terminal oligomerisation domain"/>
    <property type="match status" value="1"/>
</dbReference>
<dbReference type="Proteomes" id="UP000005237">
    <property type="component" value="Unassembled WGS sequence"/>
</dbReference>
<dbReference type="InterPro" id="IPR004640">
    <property type="entry name" value="HscB"/>
</dbReference>
<dbReference type="SUPFAM" id="SSF46565">
    <property type="entry name" value="Chaperone J-domain"/>
    <property type="match status" value="1"/>
</dbReference>
<dbReference type="GO" id="GO:0005739">
    <property type="term" value="C:mitochondrion"/>
    <property type="evidence" value="ECO:0007669"/>
    <property type="project" value="TreeGrafter"/>
</dbReference>
<dbReference type="Gene3D" id="1.10.287.110">
    <property type="entry name" value="DnaJ domain"/>
    <property type="match status" value="1"/>
</dbReference>
<feature type="domain" description="J" evidence="3">
    <location>
        <begin position="66"/>
        <end position="144"/>
    </location>
</feature>
<sequence length="232" mass="27301">MTTREKFVSRFAAQIRCKTTRHPSCWNCKKDVSDPIICQKCEKFKEIRKVKGNSGNVIQPVESGQDYFNYMGVKFEFRIDQEDLKQRFRQLQSKLHPDKFMLATPEEKKHSEEHSRRLNEAYKELADPFRRAKYLMKKEYGEADAESAAVTEEQNPEILMEMLERNEEIDGMSTPEELNEEKKRIELEIDAQMEQLATFFEGKRIAEARDVIGRLTYLYSLRNTVNTKLGLN</sequence>
<organism evidence="4 5">
    <name type="scientific">Caenorhabditis japonica</name>
    <dbReference type="NCBI Taxonomy" id="281687"/>
    <lineage>
        <taxon>Eukaryota</taxon>
        <taxon>Metazoa</taxon>
        <taxon>Ecdysozoa</taxon>
        <taxon>Nematoda</taxon>
        <taxon>Chromadorea</taxon>
        <taxon>Rhabditida</taxon>
        <taxon>Rhabditina</taxon>
        <taxon>Rhabditomorpha</taxon>
        <taxon>Rhabditoidea</taxon>
        <taxon>Rhabditidae</taxon>
        <taxon>Peloderinae</taxon>
        <taxon>Caenorhabditis</taxon>
    </lineage>
</organism>
<dbReference type="GO" id="GO:0001671">
    <property type="term" value="F:ATPase activator activity"/>
    <property type="evidence" value="ECO:0007669"/>
    <property type="project" value="InterPro"/>
</dbReference>
<accession>A0A8R1DUK3</accession>
<dbReference type="PANTHER" id="PTHR14021:SF15">
    <property type="entry name" value="IRON-SULFUR CLUSTER CO-CHAPERONE PROTEIN HSCB"/>
    <property type="match status" value="1"/>
</dbReference>
<comment type="similarity">
    <text evidence="1">Belongs to the HscB family.</text>
</comment>
<dbReference type="NCBIfam" id="TIGR00714">
    <property type="entry name" value="hscB"/>
    <property type="match status" value="1"/>
</dbReference>
<evidence type="ECO:0000313" key="5">
    <source>
        <dbReference type="Proteomes" id="UP000005237"/>
    </source>
</evidence>
<dbReference type="Pfam" id="PF00226">
    <property type="entry name" value="DnaJ"/>
    <property type="match status" value="1"/>
</dbReference>
<evidence type="ECO:0000256" key="1">
    <source>
        <dbReference type="ARBA" id="ARBA00010476"/>
    </source>
</evidence>
<reference evidence="5" key="1">
    <citation type="submission" date="2010-08" db="EMBL/GenBank/DDBJ databases">
        <authorList>
            <consortium name="Caenorhabditis japonica Sequencing Consortium"/>
            <person name="Wilson R.K."/>
        </authorList>
    </citation>
    <scope>NUCLEOTIDE SEQUENCE [LARGE SCALE GENOMIC DNA]</scope>
    <source>
        <strain evidence="5">DF5081</strain>
    </source>
</reference>
<dbReference type="FunFam" id="1.20.1280.20:FF:000011">
    <property type="entry name" value="DNaJ domain (Prokaryotic heat shock protein)"/>
    <property type="match status" value="1"/>
</dbReference>
<dbReference type="AlphaFoldDB" id="A0A8R1DUK3"/>
<evidence type="ECO:0000256" key="2">
    <source>
        <dbReference type="ARBA" id="ARBA00023186"/>
    </source>
</evidence>
<name>A0A8R1DUK3_CAEJA</name>
<dbReference type="GO" id="GO:0051259">
    <property type="term" value="P:protein complex oligomerization"/>
    <property type="evidence" value="ECO:0007669"/>
    <property type="project" value="InterPro"/>
</dbReference>
<dbReference type="EnsemblMetazoa" id="CJA11557b.1">
    <property type="protein sequence ID" value="CJA11557b.1"/>
    <property type="gene ID" value="WBGene00130761"/>
</dbReference>
<dbReference type="Pfam" id="PF07743">
    <property type="entry name" value="HSCB_C"/>
    <property type="match status" value="1"/>
</dbReference>
<dbReference type="PANTHER" id="PTHR14021">
    <property type="entry name" value="IRON-SULFUR CLUSTER CO-CHAPERONE PROTEIN HSCB"/>
    <property type="match status" value="1"/>
</dbReference>